<gene>
    <name evidence="2" type="ORF">PPSIR1_27488</name>
</gene>
<sequence>MSDRTSFQSTSCASPRAVSPARRSVTTRSATPRLREGSWGPADSPELREHAVARRGLRGERLGQLDGLDDATVHDREDAGDGDPLRHRPLGLQR</sequence>
<evidence type="ECO:0000313" key="2">
    <source>
        <dbReference type="EMBL" id="EDM79182.1"/>
    </source>
</evidence>
<dbReference type="EMBL" id="ABCS01000022">
    <property type="protein sequence ID" value="EDM79182.1"/>
    <property type="molecule type" value="Genomic_DNA"/>
</dbReference>
<dbReference type="Proteomes" id="UP000005801">
    <property type="component" value="Unassembled WGS sequence"/>
</dbReference>
<feature type="region of interest" description="Disordered" evidence="1">
    <location>
        <begin position="1"/>
        <end position="94"/>
    </location>
</feature>
<evidence type="ECO:0000256" key="1">
    <source>
        <dbReference type="SAM" id="MobiDB-lite"/>
    </source>
</evidence>
<evidence type="ECO:0000313" key="3">
    <source>
        <dbReference type="Proteomes" id="UP000005801"/>
    </source>
</evidence>
<keyword evidence="3" id="KW-1185">Reference proteome</keyword>
<name>A6G4R2_9BACT</name>
<organism evidence="2 3">
    <name type="scientific">Plesiocystis pacifica SIR-1</name>
    <dbReference type="NCBI Taxonomy" id="391625"/>
    <lineage>
        <taxon>Bacteria</taxon>
        <taxon>Pseudomonadati</taxon>
        <taxon>Myxococcota</taxon>
        <taxon>Polyangia</taxon>
        <taxon>Nannocystales</taxon>
        <taxon>Nannocystaceae</taxon>
        <taxon>Plesiocystis</taxon>
    </lineage>
</organism>
<feature type="compositionally biased region" description="Polar residues" evidence="1">
    <location>
        <begin position="1"/>
        <end position="13"/>
    </location>
</feature>
<accession>A6G4R2</accession>
<proteinExistence type="predicted"/>
<dbReference type="STRING" id="391625.PPSIR1_27488"/>
<reference evidence="2 3" key="1">
    <citation type="submission" date="2007-06" db="EMBL/GenBank/DDBJ databases">
        <authorList>
            <person name="Shimkets L."/>
            <person name="Ferriera S."/>
            <person name="Johnson J."/>
            <person name="Kravitz S."/>
            <person name="Beeson K."/>
            <person name="Sutton G."/>
            <person name="Rogers Y.-H."/>
            <person name="Friedman R."/>
            <person name="Frazier M."/>
            <person name="Venter J.C."/>
        </authorList>
    </citation>
    <scope>NUCLEOTIDE SEQUENCE [LARGE SCALE GENOMIC DNA]</scope>
    <source>
        <strain evidence="2 3">SIR-1</strain>
    </source>
</reference>
<feature type="compositionally biased region" description="Basic and acidic residues" evidence="1">
    <location>
        <begin position="45"/>
        <end position="63"/>
    </location>
</feature>
<comment type="caution">
    <text evidence="2">The sequence shown here is derived from an EMBL/GenBank/DDBJ whole genome shotgun (WGS) entry which is preliminary data.</text>
</comment>
<dbReference type="AlphaFoldDB" id="A6G4R2"/>
<feature type="compositionally biased region" description="Basic and acidic residues" evidence="1">
    <location>
        <begin position="71"/>
        <end position="86"/>
    </location>
</feature>
<protein>
    <submittedName>
        <fullName evidence="2">Uncharacterized protein</fullName>
    </submittedName>
</protein>